<name>A0A8S5QHN8_9CAUD</name>
<reference evidence="1" key="1">
    <citation type="journal article" date="2021" name="Proc. Natl. Acad. Sci. U.S.A.">
        <title>A Catalog of Tens of Thousands of Viruses from Human Metagenomes Reveals Hidden Associations with Chronic Diseases.</title>
        <authorList>
            <person name="Tisza M.J."/>
            <person name="Buck C.B."/>
        </authorList>
    </citation>
    <scope>NUCLEOTIDE SEQUENCE</scope>
    <source>
        <strain evidence="1">Ctxym25</strain>
    </source>
</reference>
<accession>A0A8S5QHN8</accession>
<proteinExistence type="predicted"/>
<protein>
    <submittedName>
        <fullName evidence="1">Uncharacterized protein</fullName>
    </submittedName>
</protein>
<evidence type="ECO:0000313" key="1">
    <source>
        <dbReference type="EMBL" id="DAE18568.1"/>
    </source>
</evidence>
<organism evidence="1">
    <name type="scientific">Myoviridae sp. ctxym25</name>
    <dbReference type="NCBI Taxonomy" id="2825210"/>
    <lineage>
        <taxon>Viruses</taxon>
        <taxon>Duplodnaviria</taxon>
        <taxon>Heunggongvirae</taxon>
        <taxon>Uroviricota</taxon>
        <taxon>Caudoviricetes</taxon>
    </lineage>
</organism>
<dbReference type="EMBL" id="BK015658">
    <property type="protein sequence ID" value="DAE18568.1"/>
    <property type="molecule type" value="Genomic_DNA"/>
</dbReference>
<sequence length="177" mass="20717">MTFGLKRLKYIGEKRNKSSIMRTMNNKPITPDQLKALHSTFHRIGMDDDARHECIAAFTSGRTASSKYLTMNEACTLLSRLNQEDEKMRKLLLEEARMLCRSIYFLASKISFLNKDYPSDTEEDREMNKAKVNVWARKYSRFHKNIQQMNVGELQEVKKQLEAIARKEEKTETNSDK</sequence>